<protein>
    <submittedName>
        <fullName evidence="1">Uncharacterized protein</fullName>
    </submittedName>
</protein>
<keyword evidence="2" id="KW-1185">Reference proteome</keyword>
<evidence type="ECO:0000313" key="1">
    <source>
        <dbReference type="EMBL" id="EPJ28253.1"/>
    </source>
</evidence>
<reference evidence="1 2" key="1">
    <citation type="submission" date="2013-04" db="EMBL/GenBank/DDBJ databases">
        <title>Genome sequence of Chlamydia psittaci 99DC5.</title>
        <authorList>
            <person name="Huot-Creasy H."/>
            <person name="McCracken C.L."/>
            <person name="Humphries M."/>
            <person name="Sachse K."/>
            <person name="Laroucau K."/>
            <person name="Bavoil P."/>
            <person name="Myers G.S."/>
        </authorList>
    </citation>
    <scope>NUCLEOTIDE SEQUENCE [LARGE SCALE GENOMIC DNA]</scope>
    <source>
        <strain evidence="1 2">99DC5</strain>
    </source>
</reference>
<evidence type="ECO:0000313" key="2">
    <source>
        <dbReference type="Proteomes" id="UP000014627"/>
    </source>
</evidence>
<comment type="caution">
    <text evidence="1">The sequence shown here is derived from an EMBL/GenBank/DDBJ whole genome shotgun (WGS) entry which is preliminary data.</text>
</comment>
<organism evidence="1 2">
    <name type="scientific">Chlamydia psittaci 99DC5</name>
    <dbReference type="NCBI Taxonomy" id="1112251"/>
    <lineage>
        <taxon>Bacteria</taxon>
        <taxon>Pseudomonadati</taxon>
        <taxon>Chlamydiota</taxon>
        <taxon>Chlamydiia</taxon>
        <taxon>Chlamydiales</taxon>
        <taxon>Chlamydiaceae</taxon>
        <taxon>Chlamydia/Chlamydophila group</taxon>
        <taxon>Chlamydia</taxon>
    </lineage>
</organism>
<sequence length="384" mass="44376">MMLDLRFSTDYYLRVIELAIRDESRILVYNKKQRLLETWPINTALSSDQDAMKETIQKVIQELFSRSLISYALSGRLLSIIDMRLRQELPYTRILYKIFRKNTFERKTSIVKKLLKLKNIIFLERQRPLNKVSNVASAVFAKEKTNFSSWEDFTHDVEVRSESADVRLSVKEIMTAESSSQVIMEALMTFLESQATYLPLSLELLDQFVAEKAAPLQTLSERSFKLLSELKNLYALSREDFQAVIGGVITNSLSDMLTNSLVGSLLFTPQGKAMVNTWQEVAEFSPKEANAAQGFLAEILRRIVSEDLKTAATVVNEATPEQIGRMYSIRDCSPGLWLKMMQMLLMRWLLDFDEKVYSLLKKSINYYTPEPTLWQQILCIFKKF</sequence>
<dbReference type="Proteomes" id="UP000014627">
    <property type="component" value="Unassembled WGS sequence"/>
</dbReference>
<accession>A0ABP2X3J5</accession>
<proteinExistence type="predicted"/>
<dbReference type="EMBL" id="ATLC01000045">
    <property type="protein sequence ID" value="EPJ28253.1"/>
    <property type="molecule type" value="Genomic_DNA"/>
</dbReference>
<dbReference type="RefSeq" id="WP_016981717.1">
    <property type="nucleotide sequence ID" value="NZ_KE356190.1"/>
</dbReference>
<gene>
    <name evidence="1" type="ORF">CP99DC5_0489</name>
</gene>
<name>A0ABP2X3J5_CHLPS</name>